<name>A0A3N6M5G7_NATCH</name>
<dbReference type="AlphaFoldDB" id="A0A3N6M5G7"/>
<accession>A0A3N6M5G7</accession>
<organism evidence="1 2">
    <name type="scientific">Natrarchaeobius chitinivorans</name>
    <dbReference type="NCBI Taxonomy" id="1679083"/>
    <lineage>
        <taxon>Archaea</taxon>
        <taxon>Methanobacteriati</taxon>
        <taxon>Methanobacteriota</taxon>
        <taxon>Stenosarchaea group</taxon>
        <taxon>Halobacteria</taxon>
        <taxon>Halobacteriales</taxon>
        <taxon>Natrialbaceae</taxon>
        <taxon>Natrarchaeobius</taxon>
    </lineage>
</organism>
<proteinExistence type="predicted"/>
<evidence type="ECO:0000313" key="1">
    <source>
        <dbReference type="EMBL" id="RQG97307.1"/>
    </source>
</evidence>
<dbReference type="RefSeq" id="WP_124194430.1">
    <property type="nucleotide sequence ID" value="NZ_REGA01000002.1"/>
</dbReference>
<sequence length="385" mass="41380">MEGLVNRLATLRERLEPGMDRREFLRTLATGGYAVGLAHFLGVEDFLAADDGEVPVVTALVREDPDDPSSLVERTRSVPAEWYAAVEKALELNELMARVAFTGYLGSAVVPGEYSSGAASVSVGISTEGQSIPEMIEEFAGEVSIDTERIIRVESIDDDPGFAEPRAVDDLSGGDAPSGFVCETPSSMATLAPALYHPEADGPFFVTAEHAFKGTSNPEGDLLRLPTESGETFDLGNVAHVHPVEDIVAAEPSGQVRPSSRIAGRSSVRVRGQYTRFGLADLIARGEELEKVGALTGHTVGQIQGIDAVTCFTDDFCRRGQIRWGGEMDLTDGDSGSVSFHPDPAGEEDDVLVAGFNNARTWWPGQSYVWGVSAYKLTDEYGYHF</sequence>
<gene>
    <name evidence="1" type="ORF">EA473_04395</name>
</gene>
<evidence type="ECO:0000313" key="2">
    <source>
        <dbReference type="Proteomes" id="UP000282323"/>
    </source>
</evidence>
<dbReference type="Proteomes" id="UP000282323">
    <property type="component" value="Unassembled WGS sequence"/>
</dbReference>
<comment type="caution">
    <text evidence="1">The sequence shown here is derived from an EMBL/GenBank/DDBJ whole genome shotgun (WGS) entry which is preliminary data.</text>
</comment>
<keyword evidence="2" id="KW-1185">Reference proteome</keyword>
<dbReference type="EMBL" id="REGA01000002">
    <property type="protein sequence ID" value="RQG97307.1"/>
    <property type="molecule type" value="Genomic_DNA"/>
</dbReference>
<reference evidence="1 2" key="1">
    <citation type="submission" date="2018-10" db="EMBL/GenBank/DDBJ databases">
        <title>Natrarchaeobius chitinivorans gen. nov., sp. nov., and Natrarchaeobius haloalkaliphilus sp. nov., alkaliphilic, chitin-utilizing haloarchaea from hypersaline alkaline lakes.</title>
        <authorList>
            <person name="Sorokin D.Y."/>
            <person name="Elcheninov A.G."/>
            <person name="Kostrikina N.A."/>
            <person name="Bale N.J."/>
            <person name="Sinninghe Damste J.S."/>
            <person name="Khijniak T.V."/>
            <person name="Kublanov I.V."/>
            <person name="Toshchakov S.V."/>
        </authorList>
    </citation>
    <scope>NUCLEOTIDE SEQUENCE [LARGE SCALE GENOMIC DNA]</scope>
    <source>
        <strain evidence="1 2">AArcht4T</strain>
    </source>
</reference>
<dbReference type="OrthoDB" id="333539at2157"/>
<protein>
    <submittedName>
        <fullName evidence="1">Uncharacterized protein</fullName>
    </submittedName>
</protein>